<dbReference type="Proteomes" id="UP001597362">
    <property type="component" value="Unassembled WGS sequence"/>
</dbReference>
<organism evidence="9 10">
    <name type="scientific">Paenibacillus yanchengensis</name>
    <dbReference type="NCBI Taxonomy" id="2035833"/>
    <lineage>
        <taxon>Bacteria</taxon>
        <taxon>Bacillati</taxon>
        <taxon>Bacillota</taxon>
        <taxon>Bacilli</taxon>
        <taxon>Bacillales</taxon>
        <taxon>Paenibacillaceae</taxon>
        <taxon>Paenibacillus</taxon>
    </lineage>
</organism>
<dbReference type="Gene3D" id="1.10.3720.10">
    <property type="entry name" value="MetI-like"/>
    <property type="match status" value="1"/>
</dbReference>
<keyword evidence="4 7" id="KW-0812">Transmembrane</keyword>
<evidence type="ECO:0000256" key="3">
    <source>
        <dbReference type="ARBA" id="ARBA00022475"/>
    </source>
</evidence>
<dbReference type="PROSITE" id="PS50928">
    <property type="entry name" value="ABC_TM1"/>
    <property type="match status" value="1"/>
</dbReference>
<dbReference type="CDD" id="cd06261">
    <property type="entry name" value="TM_PBP2"/>
    <property type="match status" value="1"/>
</dbReference>
<evidence type="ECO:0000256" key="4">
    <source>
        <dbReference type="ARBA" id="ARBA00022692"/>
    </source>
</evidence>
<dbReference type="Pfam" id="PF00528">
    <property type="entry name" value="BPD_transp_1"/>
    <property type="match status" value="1"/>
</dbReference>
<keyword evidence="2 7" id="KW-0813">Transport</keyword>
<dbReference type="InterPro" id="IPR051393">
    <property type="entry name" value="ABC_transporter_permease"/>
</dbReference>
<feature type="transmembrane region" description="Helical" evidence="7">
    <location>
        <begin position="140"/>
        <end position="157"/>
    </location>
</feature>
<feature type="transmembrane region" description="Helical" evidence="7">
    <location>
        <begin position="268"/>
        <end position="287"/>
    </location>
</feature>
<dbReference type="InterPro" id="IPR000515">
    <property type="entry name" value="MetI-like"/>
</dbReference>
<feature type="transmembrane region" description="Helical" evidence="7">
    <location>
        <begin position="12"/>
        <end position="32"/>
    </location>
</feature>
<evidence type="ECO:0000256" key="7">
    <source>
        <dbReference type="RuleBase" id="RU363032"/>
    </source>
</evidence>
<dbReference type="PANTHER" id="PTHR30193">
    <property type="entry name" value="ABC TRANSPORTER PERMEASE PROTEIN"/>
    <property type="match status" value="1"/>
</dbReference>
<comment type="subcellular location">
    <subcellularLocation>
        <location evidence="1 7">Cell membrane</location>
        <topology evidence="1 7">Multi-pass membrane protein</topology>
    </subcellularLocation>
</comment>
<keyword evidence="6 7" id="KW-0472">Membrane</keyword>
<feature type="transmembrane region" description="Helical" evidence="7">
    <location>
        <begin position="208"/>
        <end position="233"/>
    </location>
</feature>
<feature type="transmembrane region" description="Helical" evidence="7">
    <location>
        <begin position="113"/>
        <end position="134"/>
    </location>
</feature>
<gene>
    <name evidence="9" type="ORF">ACFSJH_05350</name>
</gene>
<dbReference type="PANTHER" id="PTHR30193:SF37">
    <property type="entry name" value="INNER MEMBRANE ABC TRANSPORTER PERMEASE PROTEIN YCJO"/>
    <property type="match status" value="1"/>
</dbReference>
<evidence type="ECO:0000256" key="1">
    <source>
        <dbReference type="ARBA" id="ARBA00004651"/>
    </source>
</evidence>
<proteinExistence type="inferred from homology"/>
<reference evidence="10" key="1">
    <citation type="journal article" date="2019" name="Int. J. Syst. Evol. Microbiol.">
        <title>The Global Catalogue of Microorganisms (GCM) 10K type strain sequencing project: providing services to taxonomists for standard genome sequencing and annotation.</title>
        <authorList>
            <consortium name="The Broad Institute Genomics Platform"/>
            <consortium name="The Broad Institute Genome Sequencing Center for Infectious Disease"/>
            <person name="Wu L."/>
            <person name="Ma J."/>
        </authorList>
    </citation>
    <scope>NUCLEOTIDE SEQUENCE [LARGE SCALE GENOMIC DNA]</scope>
    <source>
        <strain evidence="10">GH52</strain>
    </source>
</reference>
<dbReference type="EMBL" id="JBHUHO010000013">
    <property type="protein sequence ID" value="MFD2115160.1"/>
    <property type="molecule type" value="Genomic_DNA"/>
</dbReference>
<protein>
    <submittedName>
        <fullName evidence="9">Carbohydrate ABC transporter permease</fullName>
    </submittedName>
</protein>
<keyword evidence="5 7" id="KW-1133">Transmembrane helix</keyword>
<name>A0ABW4YHD4_9BACL</name>
<evidence type="ECO:0000256" key="2">
    <source>
        <dbReference type="ARBA" id="ARBA00022448"/>
    </source>
</evidence>
<sequence>MHRLNSLKPRKYTIRWVTILFLLPSIIAYIMFKYYPLFNMMYMSLFDYNVVNPPGKFIGLANYKNFLQSETFWNAIKNTFIFFGLYVGLTFWIPIVQALLLNHIKKANGFFRFMYLVPAVLPAVAGILVWKWMYNPDSGLLNYLLSYIGLGPYGWLNDTNITKLAIVMPSVFAGSGISVLLYYAAIRSIPEDLIEAAQIDGVGPWKRLWLIILPNIQFIIVIQFIGFISSTLLAFDNIYVMTQGGPANSTMVVSMLIVNNAFQQSRFGVAAAMSFFMFVLIGLITIIQQKFSNEKE</sequence>
<evidence type="ECO:0000256" key="5">
    <source>
        <dbReference type="ARBA" id="ARBA00022989"/>
    </source>
</evidence>
<evidence type="ECO:0000313" key="10">
    <source>
        <dbReference type="Proteomes" id="UP001597362"/>
    </source>
</evidence>
<accession>A0ABW4YHD4</accession>
<comment type="caution">
    <text evidence="9">The sequence shown here is derived from an EMBL/GenBank/DDBJ whole genome shotgun (WGS) entry which is preliminary data.</text>
</comment>
<keyword evidence="10" id="KW-1185">Reference proteome</keyword>
<dbReference type="RefSeq" id="WP_377770185.1">
    <property type="nucleotide sequence ID" value="NZ_JBHUHO010000013.1"/>
</dbReference>
<keyword evidence="3" id="KW-1003">Cell membrane</keyword>
<dbReference type="InterPro" id="IPR035906">
    <property type="entry name" value="MetI-like_sf"/>
</dbReference>
<evidence type="ECO:0000313" key="9">
    <source>
        <dbReference type="EMBL" id="MFD2115160.1"/>
    </source>
</evidence>
<dbReference type="SUPFAM" id="SSF161098">
    <property type="entry name" value="MetI-like"/>
    <property type="match status" value="1"/>
</dbReference>
<feature type="transmembrane region" description="Helical" evidence="7">
    <location>
        <begin position="164"/>
        <end position="185"/>
    </location>
</feature>
<feature type="transmembrane region" description="Helical" evidence="7">
    <location>
        <begin position="80"/>
        <end position="101"/>
    </location>
</feature>
<feature type="domain" description="ABC transmembrane type-1" evidence="8">
    <location>
        <begin position="76"/>
        <end position="288"/>
    </location>
</feature>
<evidence type="ECO:0000259" key="8">
    <source>
        <dbReference type="PROSITE" id="PS50928"/>
    </source>
</evidence>
<comment type="similarity">
    <text evidence="7">Belongs to the binding-protein-dependent transport system permease family.</text>
</comment>
<evidence type="ECO:0000256" key="6">
    <source>
        <dbReference type="ARBA" id="ARBA00023136"/>
    </source>
</evidence>